<sequence>MSLAVIDRNDVVLRGRLSAPPELRPLPSGDTLLVFKLVVRRDSPRPRGPKSDVITCVSLLPALQRYAAAWTPDDVVEVEGSLQRRFWRTPTGTAVAYEVTCRRGRKVSRGTPRASAEPA</sequence>
<dbReference type="PROSITE" id="PS50935">
    <property type="entry name" value="SSB"/>
    <property type="match status" value="1"/>
</dbReference>
<evidence type="ECO:0000256" key="1">
    <source>
        <dbReference type="ARBA" id="ARBA00023125"/>
    </source>
</evidence>
<dbReference type="Proteomes" id="UP000029713">
    <property type="component" value="Unassembled WGS sequence"/>
</dbReference>
<dbReference type="STRING" id="1522368.IN07_23835"/>
<evidence type="ECO:0000313" key="4">
    <source>
        <dbReference type="Proteomes" id="UP000029713"/>
    </source>
</evidence>
<dbReference type="GO" id="GO:0003697">
    <property type="term" value="F:single-stranded DNA binding"/>
    <property type="evidence" value="ECO:0007669"/>
    <property type="project" value="InterPro"/>
</dbReference>
<keyword evidence="4" id="KW-1185">Reference proteome</keyword>
<dbReference type="InterPro" id="IPR012340">
    <property type="entry name" value="NA-bd_OB-fold"/>
</dbReference>
<evidence type="ECO:0000313" key="3">
    <source>
        <dbReference type="EMBL" id="KGH43907.1"/>
    </source>
</evidence>
<dbReference type="RefSeq" id="WP_036341277.1">
    <property type="nucleotide sequence ID" value="NZ_JPMX01000130.1"/>
</dbReference>
<protein>
    <submittedName>
        <fullName evidence="3">Single-stranded DNA-binding protein</fullName>
    </submittedName>
</protein>
<organism evidence="3 4">
    <name type="scientific">Modestobacter caceresii</name>
    <dbReference type="NCBI Taxonomy" id="1522368"/>
    <lineage>
        <taxon>Bacteria</taxon>
        <taxon>Bacillati</taxon>
        <taxon>Actinomycetota</taxon>
        <taxon>Actinomycetes</taxon>
        <taxon>Geodermatophilales</taxon>
        <taxon>Geodermatophilaceae</taxon>
        <taxon>Modestobacter</taxon>
    </lineage>
</organism>
<proteinExistence type="predicted"/>
<accession>A0A098Y1N1</accession>
<reference evidence="3 4" key="1">
    <citation type="submission" date="2014-07" db="EMBL/GenBank/DDBJ databases">
        <title>Biosystematic studies on Modestobacter strains isolated from extreme hyper-arid desert soil and from historic building.</title>
        <authorList>
            <person name="Bukarasam K."/>
            <person name="Bull A."/>
            <person name="Girard G."/>
            <person name="van Wezel G."/>
            <person name="Goodfellow M."/>
        </authorList>
    </citation>
    <scope>NUCLEOTIDE SEQUENCE [LARGE SCALE GENOMIC DNA]</scope>
    <source>
        <strain evidence="3 4">KNN45-2b</strain>
    </source>
</reference>
<evidence type="ECO:0000256" key="2">
    <source>
        <dbReference type="PROSITE-ProRule" id="PRU00252"/>
    </source>
</evidence>
<comment type="caution">
    <text evidence="3">The sequence shown here is derived from an EMBL/GenBank/DDBJ whole genome shotgun (WGS) entry which is preliminary data.</text>
</comment>
<dbReference type="SUPFAM" id="SSF50249">
    <property type="entry name" value="Nucleic acid-binding proteins"/>
    <property type="match status" value="1"/>
</dbReference>
<dbReference type="EMBL" id="JPMX01000130">
    <property type="protein sequence ID" value="KGH43907.1"/>
    <property type="molecule type" value="Genomic_DNA"/>
</dbReference>
<name>A0A098Y1N1_9ACTN</name>
<dbReference type="OrthoDB" id="5186768at2"/>
<dbReference type="Pfam" id="PF00436">
    <property type="entry name" value="SSB"/>
    <property type="match status" value="1"/>
</dbReference>
<dbReference type="AlphaFoldDB" id="A0A098Y1N1"/>
<dbReference type="Gene3D" id="2.40.50.140">
    <property type="entry name" value="Nucleic acid-binding proteins"/>
    <property type="match status" value="1"/>
</dbReference>
<keyword evidence="1 2" id="KW-0238">DNA-binding</keyword>
<gene>
    <name evidence="3" type="ORF">IN07_23835</name>
</gene>
<dbReference type="InterPro" id="IPR000424">
    <property type="entry name" value="Primosome_PriB/ssb"/>
</dbReference>